<reference evidence="10 11" key="1">
    <citation type="journal article" date="2014" name="Front. Genet.">
        <title>Genome and metabolic network of "Candidatus Phaeomarinobacter ectocarpi" Ec32, a new candidate genus of Alphaproteobacteria frequently associated with brown algae.</title>
        <authorList>
            <person name="Dittami S.M."/>
            <person name="Barbeyron T."/>
            <person name="Boyen C."/>
            <person name="Cambefort J."/>
            <person name="Collet G."/>
            <person name="Delage L."/>
            <person name="Gobet A."/>
            <person name="Groisillier A."/>
            <person name="Leblanc C."/>
            <person name="Michel G."/>
            <person name="Scornet D."/>
            <person name="Siegel A."/>
            <person name="Tapia J.E."/>
            <person name="Tonon T."/>
        </authorList>
    </citation>
    <scope>NUCLEOTIDE SEQUENCE [LARGE SCALE GENOMIC DNA]</scope>
    <source>
        <strain evidence="10 11">Ec32</strain>
    </source>
</reference>
<keyword evidence="5" id="KW-0574">Periplasm</keyword>
<evidence type="ECO:0000259" key="9">
    <source>
        <dbReference type="Pfam" id="PF16822"/>
    </source>
</evidence>
<keyword evidence="8" id="KW-0472">Membrane</keyword>
<keyword evidence="11" id="KW-1185">Reference proteome</keyword>
<dbReference type="GO" id="GO:0042121">
    <property type="term" value="P:alginic acid biosynthetic process"/>
    <property type="evidence" value="ECO:0007669"/>
    <property type="project" value="UniProtKB-UniPathway"/>
</dbReference>
<evidence type="ECO:0000256" key="3">
    <source>
        <dbReference type="ARBA" id="ARBA00022679"/>
    </source>
</evidence>
<dbReference type="Proteomes" id="UP000032160">
    <property type="component" value="Chromosome I"/>
</dbReference>
<proteinExistence type="predicted"/>
<dbReference type="UniPathway" id="UPA00286"/>
<keyword evidence="4" id="KW-0732">Signal</keyword>
<dbReference type="GO" id="GO:0016788">
    <property type="term" value="F:hydrolase activity, acting on ester bonds"/>
    <property type="evidence" value="ECO:0007669"/>
    <property type="project" value="UniProtKB-ARBA"/>
</dbReference>
<keyword evidence="3" id="KW-0808">Transferase</keyword>
<dbReference type="GO" id="GO:0016740">
    <property type="term" value="F:transferase activity"/>
    <property type="evidence" value="ECO:0007669"/>
    <property type="project" value="UniProtKB-KW"/>
</dbReference>
<dbReference type="OrthoDB" id="5452248at2"/>
<evidence type="ECO:0000256" key="2">
    <source>
        <dbReference type="ARBA" id="ARBA00005182"/>
    </source>
</evidence>
<dbReference type="STRING" id="1458461.BN1012_Phect240"/>
<dbReference type="InterPro" id="IPR036514">
    <property type="entry name" value="SGNH_hydro_sf"/>
</dbReference>
<comment type="subcellular location">
    <subcellularLocation>
        <location evidence="1">Periplasm</location>
    </subcellularLocation>
</comment>
<evidence type="ECO:0000256" key="6">
    <source>
        <dbReference type="ARBA" id="ARBA00022841"/>
    </source>
</evidence>
<evidence type="ECO:0000256" key="1">
    <source>
        <dbReference type="ARBA" id="ARBA00004418"/>
    </source>
</evidence>
<gene>
    <name evidence="10" type="ORF">BN1012_Phect240</name>
</gene>
<sequence length="402" mass="44491">MDRLSPRLRDLLTNLAVSAVSVFVFLLICELLVFRVILPAGSTPDNAYIDDVVRYEPGQTGTWRVRNEIAAPYAINAQGWNSGLEAYPEARTPGVPRIAVVGDSYVEALQVPPDASMAERLSDTLYVSADMPGEVYRFGMSGAPLSQYVHMARHEVADYRPDWLVVLLIHNDFDESFRFQAGRYASSFLKFDVENGQVVGETPPQPLQPSSFGWFRNFATLRFMVYRWQVRPDVILSNLFASSPAEPQTDPAAAPEPADVPTDVQADAPPVEPTAAPKFAANVNLTDLLTVRSDVEAATSYGFEQLQRAATGMGANLLLVMDGDRRSLREGNKNGPALVLNEMAAREADKLGIAFLDLQPVFSADWDANQQRFEHDVDNHWNAHGHDVAARAVAEHIRQHRD</sequence>
<name>X5MDG5_9HYPH</name>
<protein>
    <recommendedName>
        <fullName evidence="9">AlgX/AlgJ SGNH hydrolase-like domain-containing protein</fullName>
    </recommendedName>
</protein>
<dbReference type="GO" id="GO:0042597">
    <property type="term" value="C:periplasmic space"/>
    <property type="evidence" value="ECO:0007669"/>
    <property type="project" value="UniProtKB-SubCell"/>
</dbReference>
<keyword evidence="8" id="KW-1133">Transmembrane helix</keyword>
<dbReference type="AlphaFoldDB" id="X5MDG5"/>
<evidence type="ECO:0000256" key="7">
    <source>
        <dbReference type="SAM" id="MobiDB-lite"/>
    </source>
</evidence>
<dbReference type="RefSeq" id="WP_043949400.1">
    <property type="nucleotide sequence ID" value="NZ_HG966617.1"/>
</dbReference>
<keyword evidence="6" id="KW-0016">Alginate biosynthesis</keyword>
<dbReference type="CDD" id="cd00229">
    <property type="entry name" value="SGNH_hydrolase"/>
    <property type="match status" value="1"/>
</dbReference>
<dbReference type="KEGG" id="pect:BN1012_Phect240"/>
<dbReference type="Pfam" id="PF16822">
    <property type="entry name" value="ALGX"/>
    <property type="match status" value="1"/>
</dbReference>
<dbReference type="Gene3D" id="3.40.50.1110">
    <property type="entry name" value="SGNH hydrolase"/>
    <property type="match status" value="1"/>
</dbReference>
<dbReference type="InterPro" id="IPR031811">
    <property type="entry name" value="ALGX/ALGJ_SGNH-like"/>
</dbReference>
<evidence type="ECO:0000313" key="11">
    <source>
        <dbReference type="Proteomes" id="UP000032160"/>
    </source>
</evidence>
<organism evidence="10 11">
    <name type="scientific">Candidatus Phaeomarinibacter ectocarpi</name>
    <dbReference type="NCBI Taxonomy" id="1458461"/>
    <lineage>
        <taxon>Bacteria</taxon>
        <taxon>Pseudomonadati</taxon>
        <taxon>Pseudomonadota</taxon>
        <taxon>Alphaproteobacteria</taxon>
        <taxon>Hyphomicrobiales</taxon>
        <taxon>Parvibaculaceae</taxon>
        <taxon>Candidatus Phaeomarinibacter</taxon>
    </lineage>
</organism>
<feature type="region of interest" description="Disordered" evidence="7">
    <location>
        <begin position="245"/>
        <end position="264"/>
    </location>
</feature>
<evidence type="ECO:0000256" key="8">
    <source>
        <dbReference type="SAM" id="Phobius"/>
    </source>
</evidence>
<evidence type="ECO:0000256" key="5">
    <source>
        <dbReference type="ARBA" id="ARBA00022764"/>
    </source>
</evidence>
<keyword evidence="8" id="KW-0812">Transmembrane</keyword>
<evidence type="ECO:0000256" key="4">
    <source>
        <dbReference type="ARBA" id="ARBA00022729"/>
    </source>
</evidence>
<dbReference type="SUPFAM" id="SSF52266">
    <property type="entry name" value="SGNH hydrolase"/>
    <property type="match status" value="1"/>
</dbReference>
<dbReference type="HOGENOM" id="CLU_741208_0_0_5"/>
<comment type="pathway">
    <text evidence="2">Glycan biosynthesis; alginate biosynthesis.</text>
</comment>
<evidence type="ECO:0000313" key="10">
    <source>
        <dbReference type="EMBL" id="CDO58454.1"/>
    </source>
</evidence>
<feature type="domain" description="AlgX/AlgJ SGNH hydrolase-like" evidence="9">
    <location>
        <begin position="305"/>
        <end position="400"/>
    </location>
</feature>
<accession>X5MDG5</accession>
<dbReference type="EMBL" id="HG966617">
    <property type="protein sequence ID" value="CDO58454.1"/>
    <property type="molecule type" value="Genomic_DNA"/>
</dbReference>
<feature type="transmembrane region" description="Helical" evidence="8">
    <location>
        <begin position="12"/>
        <end position="38"/>
    </location>
</feature>